<feature type="compositionally biased region" description="Polar residues" evidence="1">
    <location>
        <begin position="47"/>
        <end position="69"/>
    </location>
</feature>
<feature type="compositionally biased region" description="Pro residues" evidence="1">
    <location>
        <begin position="259"/>
        <end position="272"/>
    </location>
</feature>
<evidence type="ECO:0000313" key="3">
    <source>
        <dbReference type="Proteomes" id="UP000265515"/>
    </source>
</evidence>
<name>A0A388K9A7_CHABU</name>
<proteinExistence type="predicted"/>
<evidence type="ECO:0000313" key="2">
    <source>
        <dbReference type="EMBL" id="GBG66635.1"/>
    </source>
</evidence>
<feature type="compositionally biased region" description="Low complexity" evidence="1">
    <location>
        <begin position="247"/>
        <end position="258"/>
    </location>
</feature>
<accession>A0A388K9A7</accession>
<dbReference type="Proteomes" id="UP000265515">
    <property type="component" value="Unassembled WGS sequence"/>
</dbReference>
<dbReference type="AlphaFoldDB" id="A0A388K9A7"/>
<comment type="caution">
    <text evidence="2">The sequence shown here is derived from an EMBL/GenBank/DDBJ whole genome shotgun (WGS) entry which is preliminary data.</text>
</comment>
<keyword evidence="3" id="KW-1185">Reference proteome</keyword>
<dbReference type="EMBL" id="BFEA01000077">
    <property type="protein sequence ID" value="GBG66635.1"/>
    <property type="molecule type" value="Genomic_DNA"/>
</dbReference>
<evidence type="ECO:0000256" key="1">
    <source>
        <dbReference type="SAM" id="MobiDB-lite"/>
    </source>
</evidence>
<dbReference type="OMA" id="QASIMME"/>
<feature type="region of interest" description="Disordered" evidence="1">
    <location>
        <begin position="10"/>
        <end position="200"/>
    </location>
</feature>
<feature type="region of interest" description="Disordered" evidence="1">
    <location>
        <begin position="245"/>
        <end position="390"/>
    </location>
</feature>
<feature type="compositionally biased region" description="Basic and acidic residues" evidence="1">
    <location>
        <begin position="139"/>
        <end position="186"/>
    </location>
</feature>
<protein>
    <submittedName>
        <fullName evidence="2">Uncharacterized protein</fullName>
    </submittedName>
</protein>
<dbReference type="Gramene" id="GBG66635">
    <property type="protein sequence ID" value="GBG66635"/>
    <property type="gene ID" value="CBR_g66771"/>
</dbReference>
<feature type="compositionally biased region" description="Low complexity" evidence="1">
    <location>
        <begin position="13"/>
        <end position="32"/>
    </location>
</feature>
<organism evidence="2 3">
    <name type="scientific">Chara braunii</name>
    <name type="common">Braun's stonewort</name>
    <dbReference type="NCBI Taxonomy" id="69332"/>
    <lineage>
        <taxon>Eukaryota</taxon>
        <taxon>Viridiplantae</taxon>
        <taxon>Streptophyta</taxon>
        <taxon>Charophyceae</taxon>
        <taxon>Charales</taxon>
        <taxon>Characeae</taxon>
        <taxon>Chara</taxon>
    </lineage>
</organism>
<feature type="compositionally biased region" description="Pro residues" evidence="1">
    <location>
        <begin position="319"/>
        <end position="350"/>
    </location>
</feature>
<reference evidence="2 3" key="1">
    <citation type="journal article" date="2018" name="Cell">
        <title>The Chara Genome: Secondary Complexity and Implications for Plant Terrestrialization.</title>
        <authorList>
            <person name="Nishiyama T."/>
            <person name="Sakayama H."/>
            <person name="Vries J.D."/>
            <person name="Buschmann H."/>
            <person name="Saint-Marcoux D."/>
            <person name="Ullrich K.K."/>
            <person name="Haas F.B."/>
            <person name="Vanderstraeten L."/>
            <person name="Becker D."/>
            <person name="Lang D."/>
            <person name="Vosolsobe S."/>
            <person name="Rombauts S."/>
            <person name="Wilhelmsson P.K.I."/>
            <person name="Janitza P."/>
            <person name="Kern R."/>
            <person name="Heyl A."/>
            <person name="Rumpler F."/>
            <person name="Villalobos L.I.A.C."/>
            <person name="Clay J.M."/>
            <person name="Skokan R."/>
            <person name="Toyoda A."/>
            <person name="Suzuki Y."/>
            <person name="Kagoshima H."/>
            <person name="Schijlen E."/>
            <person name="Tajeshwar N."/>
            <person name="Catarino B."/>
            <person name="Hetherington A.J."/>
            <person name="Saltykova A."/>
            <person name="Bonnot C."/>
            <person name="Breuninger H."/>
            <person name="Symeonidi A."/>
            <person name="Radhakrishnan G.V."/>
            <person name="Van Nieuwerburgh F."/>
            <person name="Deforce D."/>
            <person name="Chang C."/>
            <person name="Karol K.G."/>
            <person name="Hedrich R."/>
            <person name="Ulvskov P."/>
            <person name="Glockner G."/>
            <person name="Delwiche C.F."/>
            <person name="Petrasek J."/>
            <person name="Van de Peer Y."/>
            <person name="Friml J."/>
            <person name="Beilby M."/>
            <person name="Dolan L."/>
            <person name="Kohara Y."/>
            <person name="Sugano S."/>
            <person name="Fujiyama A."/>
            <person name="Delaux P.-M."/>
            <person name="Quint M."/>
            <person name="TheiBen G."/>
            <person name="Hagemann M."/>
            <person name="Harholt J."/>
            <person name="Dunand C."/>
            <person name="Zachgo S."/>
            <person name="Langdale J."/>
            <person name="Maumus F."/>
            <person name="Straeten D.V.D."/>
            <person name="Gould S.B."/>
            <person name="Rensing S.A."/>
        </authorList>
    </citation>
    <scope>NUCLEOTIDE SEQUENCE [LARGE SCALE GENOMIC DNA]</scope>
    <source>
        <strain evidence="2 3">S276</strain>
    </source>
</reference>
<sequence length="477" mass="51914">MVAYPLVSIVPFTSPRSRSSSPTVQAPRSRSPSPAPSVSNAIVPYQPRTNTNQVGTGGQWYSQQRNPGNSEIAALLRELVNSDREKRERKREIEDRKAEEELVERAKEEERKKMEDEEKKEADREARMAKLFAEQIAAMEKKREDEAGFRRDPTKGKEKSSAPEGDVKKKDGSLKIGDADTKKRGQEVLQGGSPVLPDAGRQKLQTEALLGPLDAGLLHINFNTFQRNQETMLLRMIDAIEKLGKTSAPQASLPSSQTAPPPPHPPPAPSVQPQPSAAAPHDSRPGCSFPPPRQIYSTPPHGHPPANNPPRQQSCRDPPTQPSNVPPPNPPSPTPPSANRVPPPPAPPSRPTTRAHMNEVGPSTTHGDGAMGNTSGTPATTTPSSSRPTGRLAEVFASVAGHARRVSGSFFAARTTNLEFDRVREGKKVVVAPSGPDGRKQYLAGMKKELTKEYKADLEVLCRKDNIKYVNKKQAVN</sequence>
<feature type="compositionally biased region" description="Low complexity" evidence="1">
    <location>
        <begin position="374"/>
        <end position="390"/>
    </location>
</feature>
<feature type="compositionally biased region" description="Basic and acidic residues" evidence="1">
    <location>
        <begin position="80"/>
        <end position="128"/>
    </location>
</feature>
<gene>
    <name evidence="2" type="ORF">CBR_g66771</name>
</gene>